<evidence type="ECO:0000256" key="6">
    <source>
        <dbReference type="ARBA" id="ARBA00022692"/>
    </source>
</evidence>
<feature type="transmembrane region" description="Helical" evidence="13">
    <location>
        <begin position="922"/>
        <end position="944"/>
    </location>
</feature>
<feature type="transmembrane region" description="Helical" evidence="13">
    <location>
        <begin position="1048"/>
        <end position="1067"/>
    </location>
</feature>
<evidence type="ECO:0000313" key="16">
    <source>
        <dbReference type="Proteomes" id="UP000678393"/>
    </source>
</evidence>
<evidence type="ECO:0000256" key="10">
    <source>
        <dbReference type="ARBA" id="ARBA00023180"/>
    </source>
</evidence>
<protein>
    <recommendedName>
        <fullName evidence="12">GPI ethanolamine phosphate transferase 3, catalytic subunit</fullName>
    </recommendedName>
    <alternativeName>
        <fullName evidence="11">Phosphatidylinositol-glycan biosynthesis class O protein</fullName>
    </alternativeName>
</protein>
<keyword evidence="10" id="KW-0325">Glycoprotein</keyword>
<dbReference type="InterPro" id="IPR002591">
    <property type="entry name" value="Phosphodiest/P_Trfase"/>
</dbReference>
<feature type="transmembrane region" description="Helical" evidence="13">
    <location>
        <begin position="580"/>
        <end position="598"/>
    </location>
</feature>
<keyword evidence="8 13" id="KW-1133">Transmembrane helix</keyword>
<evidence type="ECO:0000256" key="12">
    <source>
        <dbReference type="ARBA" id="ARBA00093602"/>
    </source>
</evidence>
<dbReference type="Pfam" id="PF01663">
    <property type="entry name" value="Phosphodiest"/>
    <property type="match status" value="1"/>
</dbReference>
<dbReference type="InterPro" id="IPR045687">
    <property type="entry name" value="PIGG/GPI7_C"/>
</dbReference>
<evidence type="ECO:0000256" key="1">
    <source>
        <dbReference type="ARBA" id="ARBA00004477"/>
    </source>
</evidence>
<evidence type="ECO:0000256" key="2">
    <source>
        <dbReference type="ARBA" id="ARBA00004687"/>
    </source>
</evidence>
<gene>
    <name evidence="15" type="ORF">CUNI_LOCUS20953</name>
</gene>
<comment type="pathway">
    <text evidence="2">Glycolipid biosynthesis; glycosylphosphatidylinositol-anchor biosynthesis.</text>
</comment>
<evidence type="ECO:0000256" key="5">
    <source>
        <dbReference type="ARBA" id="ARBA00022679"/>
    </source>
</evidence>
<dbReference type="Proteomes" id="UP000678393">
    <property type="component" value="Unassembled WGS sequence"/>
</dbReference>
<accession>A0A8S4A5M5</accession>
<evidence type="ECO:0000259" key="14">
    <source>
        <dbReference type="Pfam" id="PF19316"/>
    </source>
</evidence>
<comment type="subcellular location">
    <subcellularLocation>
        <location evidence="1">Endoplasmic reticulum membrane</location>
        <topology evidence="1">Multi-pass membrane protein</topology>
    </subcellularLocation>
</comment>
<dbReference type="SUPFAM" id="SSF53649">
    <property type="entry name" value="Alkaline phosphatase-like"/>
    <property type="match status" value="1"/>
</dbReference>
<feature type="transmembrane region" description="Helical" evidence="13">
    <location>
        <begin position="716"/>
        <end position="737"/>
    </location>
</feature>
<feature type="transmembrane region" description="Helical" evidence="13">
    <location>
        <begin position="1004"/>
        <end position="1028"/>
    </location>
</feature>
<dbReference type="EMBL" id="CAJHNH020008235">
    <property type="protein sequence ID" value="CAG5135395.1"/>
    <property type="molecule type" value="Genomic_DNA"/>
</dbReference>
<feature type="transmembrane region" description="Helical" evidence="13">
    <location>
        <begin position="838"/>
        <end position="871"/>
    </location>
</feature>
<feature type="transmembrane region" description="Helical" evidence="13">
    <location>
        <begin position="517"/>
        <end position="535"/>
    </location>
</feature>
<keyword evidence="6 13" id="KW-0812">Transmembrane</keyword>
<feature type="transmembrane region" description="Helical" evidence="13">
    <location>
        <begin position="686"/>
        <end position="704"/>
    </location>
</feature>
<dbReference type="InterPro" id="IPR039524">
    <property type="entry name" value="PIGO/GPI13"/>
</dbReference>
<keyword evidence="16" id="KW-1185">Reference proteome</keyword>
<dbReference type="AlphaFoldDB" id="A0A8S4A5M5"/>
<dbReference type="Gene3D" id="3.40.720.10">
    <property type="entry name" value="Alkaline Phosphatase, subunit A"/>
    <property type="match status" value="1"/>
</dbReference>
<feature type="transmembrane region" description="Helical" evidence="13">
    <location>
        <begin position="627"/>
        <end position="652"/>
    </location>
</feature>
<keyword evidence="7" id="KW-0256">Endoplasmic reticulum</keyword>
<dbReference type="InterPro" id="IPR017850">
    <property type="entry name" value="Alkaline_phosphatase_core_sf"/>
</dbReference>
<organism evidence="15 16">
    <name type="scientific">Candidula unifasciata</name>
    <dbReference type="NCBI Taxonomy" id="100452"/>
    <lineage>
        <taxon>Eukaryota</taxon>
        <taxon>Metazoa</taxon>
        <taxon>Spiralia</taxon>
        <taxon>Lophotrochozoa</taxon>
        <taxon>Mollusca</taxon>
        <taxon>Gastropoda</taxon>
        <taxon>Heterobranchia</taxon>
        <taxon>Euthyneura</taxon>
        <taxon>Panpulmonata</taxon>
        <taxon>Eupulmonata</taxon>
        <taxon>Stylommatophora</taxon>
        <taxon>Helicina</taxon>
        <taxon>Helicoidea</taxon>
        <taxon>Geomitridae</taxon>
        <taxon>Candidula</taxon>
    </lineage>
</organism>
<feature type="transmembrane region" description="Helical" evidence="13">
    <location>
        <begin position="555"/>
        <end position="574"/>
    </location>
</feature>
<proteinExistence type="inferred from homology"/>
<dbReference type="FunFam" id="3.40.720.10:FF:000041">
    <property type="entry name" value="GPI ethanolamine phosphate transferase 3"/>
    <property type="match status" value="1"/>
</dbReference>
<keyword evidence="9 13" id="KW-0472">Membrane</keyword>
<keyword evidence="5" id="KW-0808">Transferase</keyword>
<evidence type="ECO:0000256" key="4">
    <source>
        <dbReference type="ARBA" id="ARBA00022502"/>
    </source>
</evidence>
<comment type="similarity">
    <text evidence="3">Belongs to the PIGG/PIGN/PIGO family. PIGO subfamily.</text>
</comment>
<dbReference type="PANTHER" id="PTHR23071:SF1">
    <property type="entry name" value="GPI ETHANOLAMINE PHOSPHATE TRANSFERASE 3"/>
    <property type="match status" value="1"/>
</dbReference>
<dbReference type="GO" id="GO:0051377">
    <property type="term" value="F:mannose-ethanolamine phosphotransferase activity"/>
    <property type="evidence" value="ECO:0007669"/>
    <property type="project" value="InterPro"/>
</dbReference>
<dbReference type="GO" id="GO:0005789">
    <property type="term" value="C:endoplasmic reticulum membrane"/>
    <property type="evidence" value="ECO:0007669"/>
    <property type="project" value="UniProtKB-SubCell"/>
</dbReference>
<dbReference type="CDD" id="cd16023">
    <property type="entry name" value="GPI_EPT_3"/>
    <property type="match status" value="1"/>
</dbReference>
<dbReference type="OrthoDB" id="272139at2759"/>
<keyword evidence="4" id="KW-0337">GPI-anchor biosynthesis</keyword>
<feature type="transmembrane region" description="Helical" evidence="13">
    <location>
        <begin position="457"/>
        <end position="477"/>
    </location>
</feature>
<evidence type="ECO:0000256" key="13">
    <source>
        <dbReference type="SAM" id="Phobius"/>
    </source>
</evidence>
<sequence length="1084" mass="121789">MFGIKLLLILLLLILLTISGTLVFIKGFLLSRSVIETKSQCSPEFALRAEDHSHHGVEGCWMHGRFKRAIIVIIDALKYEFMAFNSSLQQNDVTHYKNKLPSIHQLLKRKPLNSRLYKFIADPPTTTMQRLKGLTTGSLPTFVDAGANFHSYAITEDNLIDQMLRQDKKVKFFGDDTWLSLFPGKFSKSFDFPSFDVKDLHTVDNGILTHIYPEMRQSNWDVIIAHFLGVDHCGHKYGPNHSAMAEKLTQMDAVIRNITEMMRDDTVLFVMGDHGMTKTGDHGGDSADELEAGLFIYSPAQITHTPQKEDENVAVAQTDFVPTLALLMGLPIPFSNLGMVIPELFGHCPWWDTGSNEIRRVYHRVKALRLNAQQISTYLATYQQIASDLPVPQLRSLQQQINKAESDVQNLITAMIKDGATDDALHKFIALEEAYKSYIREARETCEGVWAKFDLKLIVTGLLTVAVGVSQSCYFFVAWSNSDDSFPTLAKFLIGGSALHLFYLTLHMLFFPETVPPLMAVILALVLIFVSVVGIKNSPLINNIEMRRYLTIDNIISSLILIMNCCLFFSNSFIVYENAVTMFFMQTLIVVVFLKIIFKNFSVQRKEALKPDIGRQMRKSKAANYDLLHVITQPSTAAFIVIIICCIVLRIASSFYSCREEQHSCEDSTFILPLSSLDERTRNQRYLFSVFCIAAMVTAVRYWLKHYGNMNGMGAGVTAAYYGPPLAALFIVFHWALQALPQSVLDSFPRWQQVLMAQIVYAIIIVCLIVILSSPVLVYLLPTRTDFQIPYQAHFKHIVPTLYNQLKVQLSESEGGSSDANKAPVVYGLGSVYSSSVVLLVSVVSLLLALMLGDGIAPSLLLATVLLYLFLELYSVSVNSQELDSVNEGPTWSGIVMLSLLSTIFFFATGHQATIPSIRFEAAYTGFYGDFNTLLLPGFLIWLNTFSGPIIFNLAWPLLIFWPLLSSALMKMMVKRTFQQKQNEGSWKGDFRLYDNATLLRKHLFRVCCGMIGIASVKLLAAGCAAALHRRHLMVWKIFAPRFIYEAAFFTTSSACAILAFLFVLRVDSALSAFIRKLPTKKQS</sequence>
<feature type="transmembrane region" description="Helical" evidence="13">
    <location>
        <begin position="757"/>
        <end position="781"/>
    </location>
</feature>
<evidence type="ECO:0000256" key="3">
    <source>
        <dbReference type="ARBA" id="ARBA00008695"/>
    </source>
</evidence>
<dbReference type="InterPro" id="IPR037675">
    <property type="entry name" value="PIG-O_N"/>
</dbReference>
<evidence type="ECO:0000256" key="11">
    <source>
        <dbReference type="ARBA" id="ARBA00079084"/>
    </source>
</evidence>
<comment type="caution">
    <text evidence="15">The sequence shown here is derived from an EMBL/GenBank/DDBJ whole genome shotgun (WGS) entry which is preliminary data.</text>
</comment>
<dbReference type="GO" id="GO:0006506">
    <property type="term" value="P:GPI anchor biosynthetic process"/>
    <property type="evidence" value="ECO:0007669"/>
    <property type="project" value="UniProtKB-KW"/>
</dbReference>
<evidence type="ECO:0000256" key="7">
    <source>
        <dbReference type="ARBA" id="ARBA00022824"/>
    </source>
</evidence>
<evidence type="ECO:0000313" key="15">
    <source>
        <dbReference type="EMBL" id="CAG5135395.1"/>
    </source>
</evidence>
<feature type="domain" description="GPI ethanolamine phosphate transferase 2 C-terminal" evidence="14">
    <location>
        <begin position="866"/>
        <end position="1051"/>
    </location>
</feature>
<reference evidence="15" key="1">
    <citation type="submission" date="2021-04" db="EMBL/GenBank/DDBJ databases">
        <authorList>
            <consortium name="Molecular Ecology Group"/>
        </authorList>
    </citation>
    <scope>NUCLEOTIDE SEQUENCE</scope>
</reference>
<name>A0A8S4A5M5_9EUPU</name>
<evidence type="ECO:0000256" key="8">
    <source>
        <dbReference type="ARBA" id="ARBA00022989"/>
    </source>
</evidence>
<feature type="transmembrane region" description="Helical" evidence="13">
    <location>
        <begin position="489"/>
        <end position="511"/>
    </location>
</feature>
<evidence type="ECO:0000256" key="9">
    <source>
        <dbReference type="ARBA" id="ARBA00023136"/>
    </source>
</evidence>
<feature type="transmembrane region" description="Helical" evidence="13">
    <location>
        <begin position="891"/>
        <end position="910"/>
    </location>
</feature>
<dbReference type="PANTHER" id="PTHR23071">
    <property type="entry name" value="PHOSPHATIDYLINOSITOL GLYCAN"/>
    <property type="match status" value="1"/>
</dbReference>
<dbReference type="Pfam" id="PF19316">
    <property type="entry name" value="PIGO_PIGG"/>
    <property type="match status" value="1"/>
</dbReference>